<reference evidence="1 2" key="1">
    <citation type="journal article" date="2018" name="Environ. Microbiol.">
        <title>Novel energy conservation strategies and behaviour of Pelotomaculum schinkii driving syntrophic propionate catabolism.</title>
        <authorList>
            <person name="Hidalgo-Ahumada C.A.P."/>
            <person name="Nobu M.K."/>
            <person name="Narihiro T."/>
            <person name="Tamaki H."/>
            <person name="Liu W.T."/>
            <person name="Kamagata Y."/>
            <person name="Stams A.J.M."/>
            <person name="Imachi H."/>
            <person name="Sousa D.Z."/>
        </authorList>
    </citation>
    <scope>NUCLEOTIDE SEQUENCE [LARGE SCALE GENOMIC DNA]</scope>
    <source>
        <strain evidence="1 2">HH</strain>
    </source>
</reference>
<proteinExistence type="predicted"/>
<comment type="caution">
    <text evidence="1">The sequence shown here is derived from an EMBL/GenBank/DDBJ whole genome shotgun (WGS) entry which is preliminary data.</text>
</comment>
<name>A0A4Y7RDG7_9FIRM</name>
<accession>A0A4Y7RDG7</accession>
<sequence length="32" mass="3863">MDDLRQEQEIIGNDQDADNNLDELYLVPIYFY</sequence>
<keyword evidence="2" id="KW-1185">Reference proteome</keyword>
<organism evidence="1 2">
    <name type="scientific">Pelotomaculum schinkii</name>
    <dbReference type="NCBI Taxonomy" id="78350"/>
    <lineage>
        <taxon>Bacteria</taxon>
        <taxon>Bacillati</taxon>
        <taxon>Bacillota</taxon>
        <taxon>Clostridia</taxon>
        <taxon>Eubacteriales</taxon>
        <taxon>Desulfotomaculaceae</taxon>
        <taxon>Pelotomaculum</taxon>
    </lineage>
</organism>
<evidence type="ECO:0000313" key="1">
    <source>
        <dbReference type="EMBL" id="TEB06780.1"/>
    </source>
</evidence>
<dbReference type="AlphaFoldDB" id="A0A4Y7RDG7"/>
<dbReference type="Proteomes" id="UP000298324">
    <property type="component" value="Unassembled WGS sequence"/>
</dbReference>
<protein>
    <submittedName>
        <fullName evidence="1">Uncharacterized protein</fullName>
    </submittedName>
</protein>
<gene>
    <name evidence="1" type="ORF">Psch_00312</name>
</gene>
<dbReference type="EMBL" id="QFGA01000001">
    <property type="protein sequence ID" value="TEB06780.1"/>
    <property type="molecule type" value="Genomic_DNA"/>
</dbReference>
<evidence type="ECO:0000313" key="2">
    <source>
        <dbReference type="Proteomes" id="UP000298324"/>
    </source>
</evidence>